<dbReference type="EMBL" id="MFZV01000034">
    <property type="protein sequence ID" value="OGK30980.1"/>
    <property type="molecule type" value="Genomic_DNA"/>
</dbReference>
<evidence type="ECO:0000313" key="3">
    <source>
        <dbReference type="EMBL" id="OGK30980.1"/>
    </source>
</evidence>
<evidence type="ECO:0000313" key="4">
    <source>
        <dbReference type="Proteomes" id="UP000177199"/>
    </source>
</evidence>
<name>A0A1F7HIC6_9BACT</name>
<sequence length="337" mass="39000">MDKKIYVYDPTIADEMSRVRGVGRYLKLLRSSFKNELVFTNKIDEIPKESYLINPFFNFFTSPLLSKKVFAKQIAVIHDVIPLKYRSHFPVGIKGYFKYLKNKKALANYDLVITDSETSKDDVIKYLKIDEQTIKVVYPSLTNNFLKKNPRKPNFVDEKSIYLLYVGDATWNKNLVNLAKAIKSTGLTAVFVGKVFQSFERLKHPWQKELRSFFEIVKGDKNFIFPGFVSDNELLWLYKNAVCNVLVSFDEGFGFSYLESSSQKTPSVLSDIPVFREIAQDNAVFTICEDITDIAKKIDNFFKDRALRDTMGEESYERSRFFSQSAFKKNFLSAVNS</sequence>
<keyword evidence="1" id="KW-0808">Transferase</keyword>
<evidence type="ECO:0000256" key="1">
    <source>
        <dbReference type="ARBA" id="ARBA00022679"/>
    </source>
</evidence>
<dbReference type="CDD" id="cd03809">
    <property type="entry name" value="GT4_MtfB-like"/>
    <property type="match status" value="1"/>
</dbReference>
<gene>
    <name evidence="3" type="ORF">A3F29_04420</name>
</gene>
<reference evidence="3 4" key="1">
    <citation type="journal article" date="2016" name="Nat. Commun.">
        <title>Thousands of microbial genomes shed light on interconnected biogeochemical processes in an aquifer system.</title>
        <authorList>
            <person name="Anantharaman K."/>
            <person name="Brown C.T."/>
            <person name="Hug L.A."/>
            <person name="Sharon I."/>
            <person name="Castelle C.J."/>
            <person name="Probst A.J."/>
            <person name="Thomas B.C."/>
            <person name="Singh A."/>
            <person name="Wilkins M.J."/>
            <person name="Karaoz U."/>
            <person name="Brodie E.L."/>
            <person name="Williams K.H."/>
            <person name="Hubbard S.S."/>
            <person name="Banfield J.F."/>
        </authorList>
    </citation>
    <scope>NUCLEOTIDE SEQUENCE [LARGE SCALE GENOMIC DNA]</scope>
</reference>
<feature type="domain" description="Glycosyl transferase family 1" evidence="2">
    <location>
        <begin position="151"/>
        <end position="317"/>
    </location>
</feature>
<protein>
    <recommendedName>
        <fullName evidence="2">Glycosyl transferase family 1 domain-containing protein</fullName>
    </recommendedName>
</protein>
<dbReference type="InterPro" id="IPR001296">
    <property type="entry name" value="Glyco_trans_1"/>
</dbReference>
<evidence type="ECO:0000259" key="2">
    <source>
        <dbReference type="Pfam" id="PF00534"/>
    </source>
</evidence>
<dbReference type="Gene3D" id="3.40.50.2000">
    <property type="entry name" value="Glycogen Phosphorylase B"/>
    <property type="match status" value="2"/>
</dbReference>
<dbReference type="PANTHER" id="PTHR46401">
    <property type="entry name" value="GLYCOSYLTRANSFERASE WBBK-RELATED"/>
    <property type="match status" value="1"/>
</dbReference>
<dbReference type="PANTHER" id="PTHR46401:SF2">
    <property type="entry name" value="GLYCOSYLTRANSFERASE WBBK-RELATED"/>
    <property type="match status" value="1"/>
</dbReference>
<dbReference type="Pfam" id="PF00534">
    <property type="entry name" value="Glycos_transf_1"/>
    <property type="match status" value="1"/>
</dbReference>
<dbReference type="SUPFAM" id="SSF53756">
    <property type="entry name" value="UDP-Glycosyltransferase/glycogen phosphorylase"/>
    <property type="match status" value="1"/>
</dbReference>
<dbReference type="GO" id="GO:0016757">
    <property type="term" value="F:glycosyltransferase activity"/>
    <property type="evidence" value="ECO:0007669"/>
    <property type="project" value="InterPro"/>
</dbReference>
<accession>A0A1F7HIC6</accession>
<comment type="caution">
    <text evidence="3">The sequence shown here is derived from an EMBL/GenBank/DDBJ whole genome shotgun (WGS) entry which is preliminary data.</text>
</comment>
<dbReference type="AlphaFoldDB" id="A0A1F7HIC6"/>
<dbReference type="Proteomes" id="UP000177199">
    <property type="component" value="Unassembled WGS sequence"/>
</dbReference>
<proteinExistence type="predicted"/>
<organism evidence="3 4">
    <name type="scientific">Candidatus Roizmanbacteria bacterium RIFCSPHIGHO2_12_FULL_33_9</name>
    <dbReference type="NCBI Taxonomy" id="1802045"/>
    <lineage>
        <taxon>Bacteria</taxon>
        <taxon>Candidatus Roizmaniibacteriota</taxon>
    </lineage>
</organism>